<dbReference type="RefSeq" id="WP_284258729.1">
    <property type="nucleotide sequence ID" value="NZ_BSOS01000073.1"/>
</dbReference>
<feature type="transmembrane region" description="Helical" evidence="6">
    <location>
        <begin position="150"/>
        <end position="172"/>
    </location>
</feature>
<dbReference type="Proteomes" id="UP001156641">
    <property type="component" value="Unassembled WGS sequence"/>
</dbReference>
<evidence type="ECO:0000256" key="5">
    <source>
        <dbReference type="ARBA" id="ARBA00023136"/>
    </source>
</evidence>
<evidence type="ECO:0000313" key="7">
    <source>
        <dbReference type="EMBL" id="GLR67926.1"/>
    </source>
</evidence>
<organism evidence="7 8">
    <name type="scientific">Acidocella aquatica</name>
    <dbReference type="NCBI Taxonomy" id="1922313"/>
    <lineage>
        <taxon>Bacteria</taxon>
        <taxon>Pseudomonadati</taxon>
        <taxon>Pseudomonadota</taxon>
        <taxon>Alphaproteobacteria</taxon>
        <taxon>Acetobacterales</taxon>
        <taxon>Acidocellaceae</taxon>
        <taxon>Acidocella</taxon>
    </lineage>
</organism>
<evidence type="ECO:0000256" key="1">
    <source>
        <dbReference type="ARBA" id="ARBA00004651"/>
    </source>
</evidence>
<sequence length="205" mass="20877">MNNLLAPALSGFALMAGLIVAIGAQNAFILRQGLLRANVGLLVSIAIGIDATLVIAGTAGFGGFVHAHADVLKVISWAGAAFIAGYGVLAVRRALHPESLMPTDGARLTPVQAARTVLAVSLLNPHVYLDTVVLVGGIAGRYPGMARGAYTLGAVAASAVWFSLLGFGARLLGPVFARPLAWRVLDGVIAVIMFAIAASLVASAV</sequence>
<dbReference type="PANTHER" id="PTHR30086">
    <property type="entry name" value="ARGININE EXPORTER PROTEIN ARGO"/>
    <property type="match status" value="1"/>
</dbReference>
<keyword evidence="8" id="KW-1185">Reference proteome</keyword>
<feature type="transmembrane region" description="Helical" evidence="6">
    <location>
        <begin position="184"/>
        <end position="204"/>
    </location>
</feature>
<proteinExistence type="predicted"/>
<name>A0ABQ6A664_9PROT</name>
<comment type="subcellular location">
    <subcellularLocation>
        <location evidence="1">Cell membrane</location>
        <topology evidence="1">Multi-pass membrane protein</topology>
    </subcellularLocation>
</comment>
<feature type="transmembrane region" description="Helical" evidence="6">
    <location>
        <begin position="74"/>
        <end position="95"/>
    </location>
</feature>
<evidence type="ECO:0000313" key="8">
    <source>
        <dbReference type="Proteomes" id="UP001156641"/>
    </source>
</evidence>
<dbReference type="PANTHER" id="PTHR30086:SF20">
    <property type="entry name" value="ARGININE EXPORTER PROTEIN ARGO-RELATED"/>
    <property type="match status" value="1"/>
</dbReference>
<evidence type="ECO:0000256" key="6">
    <source>
        <dbReference type="SAM" id="Phobius"/>
    </source>
</evidence>
<protein>
    <submittedName>
        <fullName evidence="7">Amino acid transporter</fullName>
    </submittedName>
</protein>
<evidence type="ECO:0000256" key="2">
    <source>
        <dbReference type="ARBA" id="ARBA00022475"/>
    </source>
</evidence>
<dbReference type="InterPro" id="IPR001123">
    <property type="entry name" value="LeuE-type"/>
</dbReference>
<evidence type="ECO:0000256" key="4">
    <source>
        <dbReference type="ARBA" id="ARBA00022989"/>
    </source>
</evidence>
<evidence type="ECO:0000256" key="3">
    <source>
        <dbReference type="ARBA" id="ARBA00022692"/>
    </source>
</evidence>
<accession>A0ABQ6A664</accession>
<keyword evidence="4 6" id="KW-1133">Transmembrane helix</keyword>
<reference evidence="8" key="1">
    <citation type="journal article" date="2019" name="Int. J. Syst. Evol. Microbiol.">
        <title>The Global Catalogue of Microorganisms (GCM) 10K type strain sequencing project: providing services to taxonomists for standard genome sequencing and annotation.</title>
        <authorList>
            <consortium name="The Broad Institute Genomics Platform"/>
            <consortium name="The Broad Institute Genome Sequencing Center for Infectious Disease"/>
            <person name="Wu L."/>
            <person name="Ma J."/>
        </authorList>
    </citation>
    <scope>NUCLEOTIDE SEQUENCE [LARGE SCALE GENOMIC DNA]</scope>
    <source>
        <strain evidence="8">NBRC 112502</strain>
    </source>
</reference>
<feature type="transmembrane region" description="Helical" evidence="6">
    <location>
        <begin position="41"/>
        <end position="62"/>
    </location>
</feature>
<keyword evidence="5 6" id="KW-0472">Membrane</keyword>
<dbReference type="Pfam" id="PF01810">
    <property type="entry name" value="LysE"/>
    <property type="match status" value="1"/>
</dbReference>
<keyword evidence="2" id="KW-1003">Cell membrane</keyword>
<keyword evidence="3 6" id="KW-0812">Transmembrane</keyword>
<dbReference type="EMBL" id="BSOS01000073">
    <property type="protein sequence ID" value="GLR67926.1"/>
    <property type="molecule type" value="Genomic_DNA"/>
</dbReference>
<gene>
    <name evidence="7" type="primary">yggA</name>
    <name evidence="7" type="ORF">GCM10010909_26070</name>
</gene>
<feature type="transmembrane region" description="Helical" evidence="6">
    <location>
        <begin position="6"/>
        <end position="29"/>
    </location>
</feature>
<feature type="transmembrane region" description="Helical" evidence="6">
    <location>
        <begin position="116"/>
        <end position="138"/>
    </location>
</feature>
<comment type="caution">
    <text evidence="7">The sequence shown here is derived from an EMBL/GenBank/DDBJ whole genome shotgun (WGS) entry which is preliminary data.</text>
</comment>